<organism evidence="2 3">
    <name type="scientific">Fulvimarina endophytica</name>
    <dbReference type="NCBI Taxonomy" id="2293836"/>
    <lineage>
        <taxon>Bacteria</taxon>
        <taxon>Pseudomonadati</taxon>
        <taxon>Pseudomonadota</taxon>
        <taxon>Alphaproteobacteria</taxon>
        <taxon>Hyphomicrobiales</taxon>
        <taxon>Aurantimonadaceae</taxon>
        <taxon>Fulvimarina</taxon>
    </lineage>
</organism>
<dbReference type="InterPro" id="IPR036388">
    <property type="entry name" value="WH-like_DNA-bd_sf"/>
</dbReference>
<dbReference type="AlphaFoldDB" id="A0A371X4D6"/>
<proteinExistence type="predicted"/>
<dbReference type="OrthoDB" id="7444822at2"/>
<dbReference type="GO" id="GO:0006355">
    <property type="term" value="P:regulation of DNA-templated transcription"/>
    <property type="evidence" value="ECO:0007669"/>
    <property type="project" value="InterPro"/>
</dbReference>
<keyword evidence="3" id="KW-1185">Reference proteome</keyword>
<dbReference type="SUPFAM" id="SSF46894">
    <property type="entry name" value="C-terminal effector domain of the bipartite response regulators"/>
    <property type="match status" value="1"/>
</dbReference>
<gene>
    <name evidence="2" type="ORF">DYI37_06965</name>
</gene>
<evidence type="ECO:0000259" key="1">
    <source>
        <dbReference type="SMART" id="SM00421"/>
    </source>
</evidence>
<accession>A0A371X4D6</accession>
<reference evidence="2 3" key="1">
    <citation type="submission" date="2018-08" db="EMBL/GenBank/DDBJ databases">
        <title>Fulvimarina sp. 85, whole genome shotgun sequence.</title>
        <authorList>
            <person name="Tuo L."/>
        </authorList>
    </citation>
    <scope>NUCLEOTIDE SEQUENCE [LARGE SCALE GENOMIC DNA]</scope>
    <source>
        <strain evidence="2 3">85</strain>
    </source>
</reference>
<feature type="domain" description="HTH luxR-type" evidence="1">
    <location>
        <begin position="304"/>
        <end position="361"/>
    </location>
</feature>
<dbReference type="GO" id="GO:0003677">
    <property type="term" value="F:DNA binding"/>
    <property type="evidence" value="ECO:0007669"/>
    <property type="project" value="InterPro"/>
</dbReference>
<dbReference type="InterPro" id="IPR016032">
    <property type="entry name" value="Sig_transdc_resp-reg_C-effctor"/>
</dbReference>
<name>A0A371X4D6_9HYPH</name>
<dbReference type="Proteomes" id="UP000264310">
    <property type="component" value="Unassembled WGS sequence"/>
</dbReference>
<dbReference type="EMBL" id="QURL01000003">
    <property type="protein sequence ID" value="RFC64098.1"/>
    <property type="molecule type" value="Genomic_DNA"/>
</dbReference>
<dbReference type="Gene3D" id="1.10.10.10">
    <property type="entry name" value="Winged helix-like DNA-binding domain superfamily/Winged helix DNA-binding domain"/>
    <property type="match status" value="1"/>
</dbReference>
<comment type="caution">
    <text evidence="2">The sequence shown here is derived from an EMBL/GenBank/DDBJ whole genome shotgun (WGS) entry which is preliminary data.</text>
</comment>
<dbReference type="RefSeq" id="WP_116682517.1">
    <property type="nucleotide sequence ID" value="NZ_QURL01000003.1"/>
</dbReference>
<dbReference type="InterPro" id="IPR000792">
    <property type="entry name" value="Tscrpt_reg_LuxR_C"/>
</dbReference>
<sequence>MRRDEGPVNDPQTIDRIYEAALLPEAWPRILKEIATDLCAAGGALFSVTPTSMRWTGCETMSDLMAEFVALGRPDLNTRTPRALDLSRRFYGCITDHDLFTDDELDAEPFYRDFLRPRGFGWCIGTIAHLPDGGNLIYTFDRGEAAGPFGERERARLEALRPHLSRAALISARLALSEAQTAASLLGRIGIAAAVICDRRRLFSANAQFEALMPAVFLDRSRRLCLSDGGADRLLEIALLDGATDGVRSIAVRGDEGRPAMVVHLVPVRRMARDLVPLSSHLLVVSAANAGPGPMPSADLLHLLFDLTPAEARVAQGIAEGRTIGTMAAGGTASENTLRSQLKSVFAKTGVSRQAELVRLLSSVGI</sequence>
<evidence type="ECO:0000313" key="2">
    <source>
        <dbReference type="EMBL" id="RFC64098.1"/>
    </source>
</evidence>
<protein>
    <submittedName>
        <fullName evidence="2">Helix-turn-helix transcriptional regulator</fullName>
    </submittedName>
</protein>
<evidence type="ECO:0000313" key="3">
    <source>
        <dbReference type="Proteomes" id="UP000264310"/>
    </source>
</evidence>
<dbReference type="SMART" id="SM00421">
    <property type="entry name" value="HTH_LUXR"/>
    <property type="match status" value="1"/>
</dbReference>